<organism evidence="2 3">
    <name type="scientific">Paenibacillus lautus</name>
    <name type="common">Bacillus lautus</name>
    <dbReference type="NCBI Taxonomy" id="1401"/>
    <lineage>
        <taxon>Bacteria</taxon>
        <taxon>Bacillati</taxon>
        <taxon>Bacillota</taxon>
        <taxon>Bacilli</taxon>
        <taxon>Bacillales</taxon>
        <taxon>Paenibacillaceae</taxon>
        <taxon>Paenibacillus</taxon>
    </lineage>
</organism>
<evidence type="ECO:0000313" key="3">
    <source>
        <dbReference type="Proteomes" id="UP000187074"/>
    </source>
</evidence>
<gene>
    <name evidence="2" type="ORF">BK123_10815</name>
</gene>
<dbReference type="Proteomes" id="UP000187074">
    <property type="component" value="Unassembled WGS sequence"/>
</dbReference>
<accession>A0A1R1B3Y1</accession>
<comment type="caution">
    <text evidence="2">The sequence shown here is derived from an EMBL/GenBank/DDBJ whole genome shotgun (WGS) entry which is preliminary data.</text>
</comment>
<evidence type="ECO:0000259" key="1">
    <source>
        <dbReference type="Pfam" id="PF06889"/>
    </source>
</evidence>
<protein>
    <recommendedName>
        <fullName evidence="1">DUF1266 domain-containing protein</fullName>
    </recommendedName>
</protein>
<name>A0A1R1B3Y1_PAELA</name>
<dbReference type="InterPro" id="IPR009677">
    <property type="entry name" value="DUF1266"/>
</dbReference>
<dbReference type="OrthoDB" id="2602094at2"/>
<dbReference type="EMBL" id="MRTF01000003">
    <property type="protein sequence ID" value="OME93735.1"/>
    <property type="molecule type" value="Genomic_DNA"/>
</dbReference>
<feature type="domain" description="DUF1266" evidence="1">
    <location>
        <begin position="72"/>
        <end position="233"/>
    </location>
</feature>
<evidence type="ECO:0000313" key="2">
    <source>
        <dbReference type="EMBL" id="OME93735.1"/>
    </source>
</evidence>
<dbReference type="Pfam" id="PF06889">
    <property type="entry name" value="DUF1266"/>
    <property type="match status" value="1"/>
</dbReference>
<proteinExistence type="predicted"/>
<dbReference type="AlphaFoldDB" id="A0A1R1B3Y1"/>
<dbReference type="STRING" id="1401.BK123_10815"/>
<sequence length="237" mass="27279">MIHQKLWNLSLSMTSVFGAKHDLEIISMKQGFWENIKNNELELDPEIIFGVPESQGLEKALRKEETSQFLGRFGVSSHKTFKVKIEELLQGSELNVLFDSIRGSLLVMPLQERAKLLKSIQHEQEKYIRYSVVAQYDKTLLACGIRGFDIANGTSLCRLSAYLGYIEEEEMFNWLEQIASLANTYFGSFKEYALSSTVGGLFWVGSGNVDDAFLKNYYNCLQHPYSYWKHLTWDQCQ</sequence>
<dbReference type="RefSeq" id="WP_076322406.1">
    <property type="nucleotide sequence ID" value="NZ_MRTF01000003.1"/>
</dbReference>
<reference evidence="2 3" key="1">
    <citation type="submission" date="2016-11" db="EMBL/GenBank/DDBJ databases">
        <title>Paenibacillus species isolates.</title>
        <authorList>
            <person name="Beno S.M."/>
        </authorList>
    </citation>
    <scope>NUCLEOTIDE SEQUENCE [LARGE SCALE GENOMIC DNA]</scope>
    <source>
        <strain evidence="2 3">FSL F4-0100</strain>
    </source>
</reference>